<accession>A0AAX4KFK7</accession>
<organism evidence="2 3">
    <name type="scientific">Kwoniella europaea PYCC6329</name>
    <dbReference type="NCBI Taxonomy" id="1423913"/>
    <lineage>
        <taxon>Eukaryota</taxon>
        <taxon>Fungi</taxon>
        <taxon>Dikarya</taxon>
        <taxon>Basidiomycota</taxon>
        <taxon>Agaricomycotina</taxon>
        <taxon>Tremellomycetes</taxon>
        <taxon>Tremellales</taxon>
        <taxon>Cryptococcaceae</taxon>
        <taxon>Kwoniella</taxon>
    </lineage>
</organism>
<sequence>MSTDSDALCSSGRGSDVEPSQLNSEVSVIFREKDSQNTIPYWELPPVSKSFKMTIENNTESGGVDGKTRTKLWLEKSMEHRHPPYEFDCTVNGKEGIGTCRVNDESELYDEEIPDPILQQIIDQAALAKVRLFSVNIQPTQSHWPQQSLRKGSTWGSLSVQLRDDGRFEGQGKEVYRDVQMTFIAGSAEVFPAYKNEESEINRTLVEIFRGQNVPLLFASTIKLSGRCWDD</sequence>
<reference evidence="2 3" key="1">
    <citation type="submission" date="2024-01" db="EMBL/GenBank/DDBJ databases">
        <title>Comparative genomics of Cryptococcus and Kwoniella reveals pathogenesis evolution and contrasting modes of karyotype evolution via chromosome fusion or intercentromeric recombination.</title>
        <authorList>
            <person name="Coelho M.A."/>
            <person name="David-Palma M."/>
            <person name="Shea T."/>
            <person name="Bowers K."/>
            <person name="McGinley-Smith S."/>
            <person name="Mohammad A.W."/>
            <person name="Gnirke A."/>
            <person name="Yurkov A.M."/>
            <person name="Nowrousian M."/>
            <person name="Sun S."/>
            <person name="Cuomo C.A."/>
            <person name="Heitman J."/>
        </authorList>
    </citation>
    <scope>NUCLEOTIDE SEQUENCE [LARGE SCALE GENOMIC DNA]</scope>
    <source>
        <strain evidence="2 3">PYCC6329</strain>
    </source>
</reference>
<evidence type="ECO:0000256" key="1">
    <source>
        <dbReference type="SAM" id="MobiDB-lite"/>
    </source>
</evidence>
<dbReference type="Proteomes" id="UP001358614">
    <property type="component" value="Chromosome 1"/>
</dbReference>
<dbReference type="RefSeq" id="XP_066082145.1">
    <property type="nucleotide sequence ID" value="XM_066226048.1"/>
</dbReference>
<dbReference type="GeneID" id="91101049"/>
<feature type="region of interest" description="Disordered" evidence="1">
    <location>
        <begin position="1"/>
        <end position="23"/>
    </location>
</feature>
<gene>
    <name evidence="2" type="ORF">V865_002245</name>
</gene>
<dbReference type="EMBL" id="CP144089">
    <property type="protein sequence ID" value="WWD04178.1"/>
    <property type="molecule type" value="Genomic_DNA"/>
</dbReference>
<dbReference type="KEGG" id="ker:91101049"/>
<evidence type="ECO:0000313" key="3">
    <source>
        <dbReference type="Proteomes" id="UP001358614"/>
    </source>
</evidence>
<evidence type="ECO:0000313" key="2">
    <source>
        <dbReference type="EMBL" id="WWD04178.1"/>
    </source>
</evidence>
<dbReference type="AlphaFoldDB" id="A0AAX4KFK7"/>
<proteinExistence type="predicted"/>
<protein>
    <submittedName>
        <fullName evidence="2">Uncharacterized protein</fullName>
    </submittedName>
</protein>
<name>A0AAX4KFK7_9TREE</name>
<keyword evidence="3" id="KW-1185">Reference proteome</keyword>